<keyword evidence="3 5" id="KW-0238">DNA-binding</keyword>
<name>A0AA37UM86_9MICO</name>
<protein>
    <submittedName>
        <fullName evidence="7">TetR family transcriptional regulator</fullName>
    </submittedName>
</protein>
<dbReference type="AlphaFoldDB" id="A0AA37UM86"/>
<dbReference type="SUPFAM" id="SSF48498">
    <property type="entry name" value="Tetracyclin repressor-like, C-terminal domain"/>
    <property type="match status" value="1"/>
</dbReference>
<dbReference type="PROSITE" id="PS50977">
    <property type="entry name" value="HTH_TETR_2"/>
    <property type="match status" value="1"/>
</dbReference>
<dbReference type="InterPro" id="IPR036271">
    <property type="entry name" value="Tet_transcr_reg_TetR-rel_C_sf"/>
</dbReference>
<dbReference type="PANTHER" id="PTHR30055:SF234">
    <property type="entry name" value="HTH-TYPE TRANSCRIPTIONAL REGULATOR BETI"/>
    <property type="match status" value="1"/>
</dbReference>
<evidence type="ECO:0000256" key="3">
    <source>
        <dbReference type="ARBA" id="ARBA00023125"/>
    </source>
</evidence>
<proteinExistence type="predicted"/>
<evidence type="ECO:0000259" key="6">
    <source>
        <dbReference type="PROSITE" id="PS50977"/>
    </source>
</evidence>
<evidence type="ECO:0000313" key="7">
    <source>
        <dbReference type="EMBL" id="GMA29157.1"/>
    </source>
</evidence>
<keyword evidence="8" id="KW-1185">Reference proteome</keyword>
<dbReference type="InterPro" id="IPR009057">
    <property type="entry name" value="Homeodomain-like_sf"/>
</dbReference>
<dbReference type="PANTHER" id="PTHR30055">
    <property type="entry name" value="HTH-TYPE TRANSCRIPTIONAL REGULATOR RUTR"/>
    <property type="match status" value="1"/>
</dbReference>
<evidence type="ECO:0000256" key="2">
    <source>
        <dbReference type="ARBA" id="ARBA00023015"/>
    </source>
</evidence>
<gene>
    <name evidence="7" type="ORF">GCM10025874_24100</name>
</gene>
<keyword evidence="1" id="KW-0678">Repressor</keyword>
<keyword evidence="4" id="KW-0804">Transcription</keyword>
<feature type="DNA-binding region" description="H-T-H motif" evidence="5">
    <location>
        <begin position="48"/>
        <end position="67"/>
    </location>
</feature>
<dbReference type="SUPFAM" id="SSF46689">
    <property type="entry name" value="Homeodomain-like"/>
    <property type="match status" value="1"/>
</dbReference>
<accession>A0AA37UM86</accession>
<dbReference type="Pfam" id="PF13977">
    <property type="entry name" value="TetR_C_6"/>
    <property type="match status" value="1"/>
</dbReference>
<comment type="caution">
    <text evidence="7">The sequence shown here is derived from an EMBL/GenBank/DDBJ whole genome shotgun (WGS) entry which is preliminary data.</text>
</comment>
<dbReference type="PRINTS" id="PR00455">
    <property type="entry name" value="HTHTETR"/>
</dbReference>
<dbReference type="InterPro" id="IPR039538">
    <property type="entry name" value="BetI_C"/>
</dbReference>
<feature type="domain" description="HTH tetR-type" evidence="6">
    <location>
        <begin position="25"/>
        <end position="85"/>
    </location>
</feature>
<dbReference type="Gene3D" id="1.10.357.10">
    <property type="entry name" value="Tetracycline Repressor, domain 2"/>
    <property type="match status" value="1"/>
</dbReference>
<organism evidence="7 8">
    <name type="scientific">Arenivirga flava</name>
    <dbReference type="NCBI Taxonomy" id="1930060"/>
    <lineage>
        <taxon>Bacteria</taxon>
        <taxon>Bacillati</taxon>
        <taxon>Actinomycetota</taxon>
        <taxon>Actinomycetes</taxon>
        <taxon>Micrococcales</taxon>
        <taxon>Microbacteriaceae</taxon>
        <taxon>Arenivirga</taxon>
    </lineage>
</organism>
<keyword evidence="2" id="KW-0805">Transcription regulation</keyword>
<dbReference type="InterPro" id="IPR001647">
    <property type="entry name" value="HTH_TetR"/>
</dbReference>
<dbReference type="Proteomes" id="UP001157160">
    <property type="component" value="Unassembled WGS sequence"/>
</dbReference>
<sequence length="210" mass="22810">MGYVDTMTSDEAPVIGRSGSYAKGVARRREILDRAIEVFTERGADGTSLRRIAQALGVSHAALLHYFDSREQLLVAVYEHAEARRDEANAQHRPALATDVMVRAAVQNVEVPGLVQLYSTLVAASLEADSTASKAFFTHRFEAVRAALTEDLARDQAAGLVRDDVDPARIAALIVAASDGLQIQWLLEPSIDLQETLRSFTTLLAPPQPS</sequence>
<evidence type="ECO:0000256" key="5">
    <source>
        <dbReference type="PROSITE-ProRule" id="PRU00335"/>
    </source>
</evidence>
<evidence type="ECO:0000256" key="4">
    <source>
        <dbReference type="ARBA" id="ARBA00023163"/>
    </source>
</evidence>
<dbReference type="Pfam" id="PF00440">
    <property type="entry name" value="TetR_N"/>
    <property type="match status" value="1"/>
</dbReference>
<dbReference type="InterPro" id="IPR050109">
    <property type="entry name" value="HTH-type_TetR-like_transc_reg"/>
</dbReference>
<reference evidence="7 8" key="1">
    <citation type="journal article" date="2014" name="Int. J. Syst. Evol. Microbiol.">
        <title>Complete genome sequence of Corynebacterium casei LMG S-19264T (=DSM 44701T), isolated from a smear-ripened cheese.</title>
        <authorList>
            <consortium name="US DOE Joint Genome Institute (JGI-PGF)"/>
            <person name="Walter F."/>
            <person name="Albersmeier A."/>
            <person name="Kalinowski J."/>
            <person name="Ruckert C."/>
        </authorList>
    </citation>
    <scope>NUCLEOTIDE SEQUENCE [LARGE SCALE GENOMIC DNA]</scope>
    <source>
        <strain evidence="7 8">NBRC 112289</strain>
    </source>
</reference>
<dbReference type="EMBL" id="BSUL01000001">
    <property type="protein sequence ID" value="GMA29157.1"/>
    <property type="molecule type" value="Genomic_DNA"/>
</dbReference>
<evidence type="ECO:0000313" key="8">
    <source>
        <dbReference type="Proteomes" id="UP001157160"/>
    </source>
</evidence>
<dbReference type="GO" id="GO:0000976">
    <property type="term" value="F:transcription cis-regulatory region binding"/>
    <property type="evidence" value="ECO:0007669"/>
    <property type="project" value="TreeGrafter"/>
</dbReference>
<evidence type="ECO:0000256" key="1">
    <source>
        <dbReference type="ARBA" id="ARBA00022491"/>
    </source>
</evidence>
<dbReference type="GO" id="GO:0003700">
    <property type="term" value="F:DNA-binding transcription factor activity"/>
    <property type="evidence" value="ECO:0007669"/>
    <property type="project" value="TreeGrafter"/>
</dbReference>